<keyword evidence="4" id="KW-1185">Reference proteome</keyword>
<protein>
    <recommendedName>
        <fullName evidence="5">Abortive infection bacteriophage resistance protein</fullName>
    </recommendedName>
</protein>
<dbReference type="AlphaFoldDB" id="R2T7B9"/>
<accession>R2T7B9</accession>
<evidence type="ECO:0000313" key="3">
    <source>
        <dbReference type="Proteomes" id="UP000013781"/>
    </source>
</evidence>
<evidence type="ECO:0000313" key="4">
    <source>
        <dbReference type="Proteomes" id="UP000014157"/>
    </source>
</evidence>
<dbReference type="Proteomes" id="UP000013781">
    <property type="component" value="Unassembled WGS sequence"/>
</dbReference>
<dbReference type="OrthoDB" id="5363652at2"/>
<dbReference type="HOGENOM" id="CLU_044962_0_2_9"/>
<dbReference type="eggNOG" id="COG4823">
    <property type="taxonomic scope" value="Bacteria"/>
</dbReference>
<evidence type="ECO:0000313" key="2">
    <source>
        <dbReference type="EMBL" id="EOT66126.1"/>
    </source>
</evidence>
<dbReference type="EMBL" id="AJAS01000025">
    <property type="protein sequence ID" value="EOH96154.1"/>
    <property type="molecule type" value="Genomic_DNA"/>
</dbReference>
<dbReference type="PATRIC" id="fig|1158609.3.peg.2987"/>
<name>R2T7B9_9ENTE</name>
<dbReference type="STRING" id="155617.RV09_GL001072"/>
<reference evidence="1 3" key="1">
    <citation type="submission" date="2013-02" db="EMBL/GenBank/DDBJ databases">
        <title>The Genome Sequence of Enterococcus moraviensis BAA-383.</title>
        <authorList>
            <consortium name="The Broad Institute Genome Sequencing Platform"/>
            <consortium name="The Broad Institute Genome Sequencing Center for Infectious Disease"/>
            <person name="Earl A.M."/>
            <person name="Gilmore M.S."/>
            <person name="Lebreton F."/>
            <person name="Walker B."/>
            <person name="Young S.K."/>
            <person name="Zeng Q."/>
            <person name="Gargeya S."/>
            <person name="Fitzgerald M."/>
            <person name="Haas B."/>
            <person name="Abouelleil A."/>
            <person name="Alvarado L."/>
            <person name="Arachchi H.M."/>
            <person name="Berlin A.M."/>
            <person name="Chapman S.B."/>
            <person name="Dewar J."/>
            <person name="Goldberg J."/>
            <person name="Griggs A."/>
            <person name="Gujja S."/>
            <person name="Hansen M."/>
            <person name="Howarth C."/>
            <person name="Imamovic A."/>
            <person name="Larimer J."/>
            <person name="McCowan C."/>
            <person name="Murphy C."/>
            <person name="Neiman D."/>
            <person name="Pearson M."/>
            <person name="Priest M."/>
            <person name="Roberts A."/>
            <person name="Saif S."/>
            <person name="Shea T."/>
            <person name="Sisk P."/>
            <person name="Sykes S."/>
            <person name="Wortman J."/>
            <person name="Nusbaum C."/>
            <person name="Birren B."/>
        </authorList>
    </citation>
    <scope>NUCLEOTIDE SEQUENCE [LARGE SCALE GENOMIC DNA]</scope>
    <source>
        <strain evidence="1 3">ATCC BAA-383</strain>
    </source>
</reference>
<gene>
    <name evidence="2" type="ORF">I586_02397</name>
    <name evidence="1" type="ORF">UAY_03064</name>
</gene>
<dbReference type="InterPro" id="IPR011664">
    <property type="entry name" value="Abi_system_AbiD/AbiF-like"/>
</dbReference>
<sequence length="278" mass="33168">MEDKPFKTLDDQIQLLKSRNMRFRNEENAKYVLINNSYYGGQFFEDMLAIYDFDKSLASILYKYIMTIETTFKTSLSYYISHDLGSMQNQYLDKTKYSNGYRISTGNFSGSFSIEKTFFEINQKIKDTNITSIRHYTENHKNVPPWIVMPTLSLGVIYEWYRLVRPPIKTNVANTFLYSDRDETLNKEIFQQSLKTIHLYRNIVAHGSRLIMHEMPIEKRLRPNLIKQYAKSNIINNDMCMIDHIEFLLYFQLCAYFFQIDQQLRKTLSMSYDIYLNN</sequence>
<evidence type="ECO:0008006" key="5">
    <source>
        <dbReference type="Google" id="ProtNLM"/>
    </source>
</evidence>
<proteinExistence type="predicted"/>
<organism evidence="1 3">
    <name type="scientific">Enterococcus moraviensis ATCC BAA-383</name>
    <dbReference type="NCBI Taxonomy" id="1158609"/>
    <lineage>
        <taxon>Bacteria</taxon>
        <taxon>Bacillati</taxon>
        <taxon>Bacillota</taxon>
        <taxon>Bacilli</taxon>
        <taxon>Lactobacillales</taxon>
        <taxon>Enterococcaceae</taxon>
        <taxon>Enterococcus</taxon>
    </lineage>
</organism>
<dbReference type="Proteomes" id="UP000014157">
    <property type="component" value="Unassembled WGS sequence"/>
</dbReference>
<dbReference type="EMBL" id="ASWB01000003">
    <property type="protein sequence ID" value="EOT66126.1"/>
    <property type="molecule type" value="Genomic_DNA"/>
</dbReference>
<reference evidence="2 4" key="2">
    <citation type="submission" date="2013-03" db="EMBL/GenBank/DDBJ databases">
        <title>The Genome Sequence of Enterococcus moraviensis BAA-383 (PacBio/Illumina hybrid assembly).</title>
        <authorList>
            <consortium name="The Broad Institute Genomics Platform"/>
            <consortium name="The Broad Institute Genome Sequencing Center for Infectious Disease"/>
            <person name="Earl A."/>
            <person name="Russ C."/>
            <person name="Gilmore M."/>
            <person name="Surin D."/>
            <person name="Walker B."/>
            <person name="Young S."/>
            <person name="Zeng Q."/>
            <person name="Gargeya S."/>
            <person name="Fitzgerald M."/>
            <person name="Haas B."/>
            <person name="Abouelleil A."/>
            <person name="Allen A.W."/>
            <person name="Alvarado L."/>
            <person name="Arachchi H.M."/>
            <person name="Berlin A.M."/>
            <person name="Chapman S.B."/>
            <person name="Gainer-Dewar J."/>
            <person name="Goldberg J."/>
            <person name="Griggs A."/>
            <person name="Gujja S."/>
            <person name="Hansen M."/>
            <person name="Howarth C."/>
            <person name="Imamovic A."/>
            <person name="Ireland A."/>
            <person name="Larimer J."/>
            <person name="McCowan C."/>
            <person name="Murphy C."/>
            <person name="Pearson M."/>
            <person name="Poon T.W."/>
            <person name="Priest M."/>
            <person name="Roberts A."/>
            <person name="Saif S."/>
            <person name="Shea T."/>
            <person name="Sisk P."/>
            <person name="Sykes S."/>
            <person name="Wortman J."/>
            <person name="Nusbaum C."/>
            <person name="Birren B."/>
        </authorList>
    </citation>
    <scope>NUCLEOTIDE SEQUENCE [LARGE SCALE GENOMIC DNA]</scope>
    <source>
        <strain evidence="2 4">ATCC BAA-383</strain>
    </source>
</reference>
<comment type="caution">
    <text evidence="1">The sequence shown here is derived from an EMBL/GenBank/DDBJ whole genome shotgun (WGS) entry which is preliminary data.</text>
</comment>
<dbReference type="RefSeq" id="WP_010766376.1">
    <property type="nucleotide sequence ID" value="NZ_ASWB01000003.1"/>
</dbReference>
<evidence type="ECO:0000313" key="1">
    <source>
        <dbReference type="EMBL" id="EOH96154.1"/>
    </source>
</evidence>
<dbReference type="Pfam" id="PF07751">
    <property type="entry name" value="Abi_2"/>
    <property type="match status" value="1"/>
</dbReference>